<name>A0AAC8Q2F9_9BACT</name>
<dbReference type="RefSeq" id="WP_047854628.1">
    <property type="nucleotide sequence ID" value="NZ_CP011509.1"/>
</dbReference>
<evidence type="ECO:0000313" key="4">
    <source>
        <dbReference type="Proteomes" id="UP000256345"/>
    </source>
</evidence>
<dbReference type="EMBL" id="QUMU01000009">
    <property type="protein sequence ID" value="REG27905.1"/>
    <property type="molecule type" value="Genomic_DNA"/>
</dbReference>
<sequence>MKKVVLITTGECERAGLVPSLQRYFPSAEFVRPLFLDSFTSARLKLVPRTGGTRPSQVDRLAAAMVAATDPGRTGERPDLVIAVDDVELPNLDQVDVVVGQLREAVKHHLEAYPWPSARRQEQVIQRLREHCSFHVLCPMVEAYFYGEPGALNRAGAQRPSTVDGRALDVEDFITHEPPFLEVPDKAKYWATPDRQRHPKRYLQYLCDPEGDEQNPSPHRYRETHGGVKALRELDWSGALSQESHARLARSLFADLSEALEVDNPFPGTCHAETSSPGAGAVLRNL</sequence>
<dbReference type="Proteomes" id="UP000256345">
    <property type="component" value="Unassembled WGS sequence"/>
</dbReference>
<evidence type="ECO:0000313" key="1">
    <source>
        <dbReference type="EMBL" id="AKI99556.1"/>
    </source>
</evidence>
<reference evidence="2 4" key="2">
    <citation type="submission" date="2018-08" db="EMBL/GenBank/DDBJ databases">
        <title>Genomic Encyclopedia of Archaeal and Bacterial Type Strains, Phase II (KMG-II): from individual species to whole genera.</title>
        <authorList>
            <person name="Goeker M."/>
        </authorList>
    </citation>
    <scope>NUCLEOTIDE SEQUENCE [LARGE SCALE GENOMIC DNA]</scope>
    <source>
        <strain evidence="2 4">DSM 2261</strain>
    </source>
</reference>
<protein>
    <submittedName>
        <fullName evidence="1">Uncharacterized protein</fullName>
    </submittedName>
</protein>
<dbReference type="EMBL" id="CP011509">
    <property type="protein sequence ID" value="AKI99556.1"/>
    <property type="molecule type" value="Genomic_DNA"/>
</dbReference>
<evidence type="ECO:0000313" key="3">
    <source>
        <dbReference type="Proteomes" id="UP000035579"/>
    </source>
</evidence>
<accession>A0AAC8Q2F9</accession>
<dbReference type="AlphaFoldDB" id="A0AAC8Q2F9"/>
<organism evidence="1 3">
    <name type="scientific">Archangium gephyra</name>
    <dbReference type="NCBI Taxonomy" id="48"/>
    <lineage>
        <taxon>Bacteria</taxon>
        <taxon>Pseudomonadati</taxon>
        <taxon>Myxococcota</taxon>
        <taxon>Myxococcia</taxon>
        <taxon>Myxococcales</taxon>
        <taxon>Cystobacterineae</taxon>
        <taxon>Archangiaceae</taxon>
        <taxon>Archangium</taxon>
    </lineage>
</organism>
<evidence type="ECO:0000313" key="2">
    <source>
        <dbReference type="EMBL" id="REG27905.1"/>
    </source>
</evidence>
<keyword evidence="4" id="KW-1185">Reference proteome</keyword>
<dbReference type="KEGG" id="age:AA314_01183"/>
<gene>
    <name evidence="1" type="ORF">AA314_01183</name>
    <name evidence="2" type="ORF">ATI61_109246</name>
</gene>
<proteinExistence type="predicted"/>
<reference evidence="1 3" key="1">
    <citation type="submission" date="2015-05" db="EMBL/GenBank/DDBJ databases">
        <title>Genome assembly of Archangium gephyra DSM 2261.</title>
        <authorList>
            <person name="Sharma G."/>
            <person name="Subramanian S."/>
        </authorList>
    </citation>
    <scope>NUCLEOTIDE SEQUENCE [LARGE SCALE GENOMIC DNA]</scope>
    <source>
        <strain evidence="1 3">DSM 2261</strain>
    </source>
</reference>
<dbReference type="Proteomes" id="UP000035579">
    <property type="component" value="Chromosome"/>
</dbReference>